<evidence type="ECO:0000313" key="1">
    <source>
        <dbReference type="EMBL" id="RAH70555.1"/>
    </source>
</evidence>
<protein>
    <submittedName>
        <fullName evidence="1">Uncharacterized protein</fullName>
    </submittedName>
</protein>
<sequence length="395" mass="46153">MSSGLAYRLEEPGRNVLNLYSVPRAPFRRAVKRYRREILEHQQAQRQEQPCNQPPASSSPRKQQQQQQQQQQESSWILLPLEIIRMILLDLDMLSLSHLRSVNKTTKQLIDSLPEYHLLHTHAADTLRLLDLTQCTHHFSLGQLYRELRHPRCRTCGDFGPFLYIPTCSRSCFACNRTHRQYCMAPIEAVFQRYGLSLDNDWHRLPVIRTLDFTGWAYQETMLVSMAQAKALALQLDTPRARRWRARRRRDRSRTPSPSRYSEYWGSPWRLPATVAFPYYDPVARSVETGVYCLGCLKYWENTKPATQKDDVSGVSTAWKDYNEAWGTARTPGSKDIDRAFLVQDMPEHFRHCPDVSRSRRRGKIARRFGWPVGTTFRISAESEAVVRRSNRLKK</sequence>
<keyword evidence="2" id="KW-1185">Reference proteome</keyword>
<dbReference type="EMBL" id="KZ824954">
    <property type="protein sequence ID" value="RAH70555.1"/>
    <property type="molecule type" value="Genomic_DNA"/>
</dbReference>
<reference evidence="1" key="1">
    <citation type="submission" date="2018-02" db="EMBL/GenBank/DDBJ databases">
        <title>The genomes of Aspergillus section Nigri reveals drivers in fungal speciation.</title>
        <authorList>
            <consortium name="DOE Joint Genome Institute"/>
            <person name="Vesth T.C."/>
            <person name="Nybo J."/>
            <person name="Theobald S."/>
            <person name="Brandl J."/>
            <person name="Frisvad J.C."/>
            <person name="Nielsen K.F."/>
            <person name="Lyhne E.K."/>
            <person name="Kogle M.E."/>
            <person name="Kuo A."/>
            <person name="Riley R."/>
            <person name="Clum A."/>
            <person name="Nolan M."/>
            <person name="Lipzen A."/>
            <person name="Salamov A."/>
            <person name="Henrissat B."/>
            <person name="Wiebenga A."/>
            <person name="De vries R.P."/>
            <person name="Grigoriev I.V."/>
            <person name="Mortensen U.H."/>
            <person name="Andersen M.R."/>
            <person name="Baker S.E."/>
        </authorList>
    </citation>
    <scope>NUCLEOTIDE SEQUENCE</scope>
    <source>
        <strain evidence="1">CBS 121060</strain>
    </source>
</reference>
<proteinExistence type="predicted"/>
<gene>
    <name evidence="1" type="ORF">BO66DRAFT_450941</name>
</gene>
<organism evidence="1 2">
    <name type="scientific">Aspergillus aculeatinus CBS 121060</name>
    <dbReference type="NCBI Taxonomy" id="1448322"/>
    <lineage>
        <taxon>Eukaryota</taxon>
        <taxon>Fungi</taxon>
        <taxon>Dikarya</taxon>
        <taxon>Ascomycota</taxon>
        <taxon>Pezizomycotina</taxon>
        <taxon>Eurotiomycetes</taxon>
        <taxon>Eurotiomycetidae</taxon>
        <taxon>Eurotiales</taxon>
        <taxon>Aspergillaceae</taxon>
        <taxon>Aspergillus</taxon>
        <taxon>Aspergillus subgen. Circumdati</taxon>
    </lineage>
</organism>
<name>A0ACD1HB09_9EURO</name>
<dbReference type="Proteomes" id="UP000249661">
    <property type="component" value="Unassembled WGS sequence"/>
</dbReference>
<evidence type="ECO:0000313" key="2">
    <source>
        <dbReference type="Proteomes" id="UP000249661"/>
    </source>
</evidence>
<accession>A0ACD1HB09</accession>